<organism evidence="2 3">
    <name type="scientific">Emiliania huxleyi (strain CCMP1516)</name>
    <dbReference type="NCBI Taxonomy" id="280463"/>
    <lineage>
        <taxon>Eukaryota</taxon>
        <taxon>Haptista</taxon>
        <taxon>Haptophyta</taxon>
        <taxon>Prymnesiophyceae</taxon>
        <taxon>Isochrysidales</taxon>
        <taxon>Noelaerhabdaceae</taxon>
        <taxon>Emiliania</taxon>
    </lineage>
</organism>
<reference evidence="2" key="2">
    <citation type="submission" date="2024-10" db="UniProtKB">
        <authorList>
            <consortium name="EnsemblProtists"/>
        </authorList>
    </citation>
    <scope>IDENTIFICATION</scope>
</reference>
<sequence length="95" mass="9690">EEGLDAPTPCLEFESEVRILDLVADMGDLVKAFSASGMGTISPSPMMLSSSLSFARSSPSMARKAPPSAPSSLATSAANSAPSSVSASPMLARDR</sequence>
<name>A0A0D3IYY4_EMIH1</name>
<dbReference type="KEGG" id="ehx:EMIHUDRAFT_370366"/>
<evidence type="ECO:0000256" key="1">
    <source>
        <dbReference type="SAM" id="MobiDB-lite"/>
    </source>
</evidence>
<feature type="region of interest" description="Disordered" evidence="1">
    <location>
        <begin position="55"/>
        <end position="95"/>
    </location>
</feature>
<protein>
    <submittedName>
        <fullName evidence="2">Uncharacterized protein</fullName>
    </submittedName>
</protein>
<keyword evidence="3" id="KW-1185">Reference proteome</keyword>
<dbReference type="Proteomes" id="UP000013827">
    <property type="component" value="Unassembled WGS sequence"/>
</dbReference>
<dbReference type="HOGENOM" id="CLU_2379165_0_0_1"/>
<evidence type="ECO:0000313" key="3">
    <source>
        <dbReference type="Proteomes" id="UP000013827"/>
    </source>
</evidence>
<dbReference type="EnsemblProtists" id="EOD16469">
    <property type="protein sequence ID" value="EOD16469"/>
    <property type="gene ID" value="EMIHUDRAFT_370366"/>
</dbReference>
<dbReference type="RefSeq" id="XP_005768898.1">
    <property type="nucleotide sequence ID" value="XM_005768841.1"/>
</dbReference>
<evidence type="ECO:0000313" key="2">
    <source>
        <dbReference type="EnsemblProtists" id="EOD16469"/>
    </source>
</evidence>
<proteinExistence type="predicted"/>
<dbReference type="GeneID" id="17262613"/>
<dbReference type="AlphaFoldDB" id="A0A0D3IYY4"/>
<accession>A0A0D3IYY4</accession>
<reference evidence="3" key="1">
    <citation type="journal article" date="2013" name="Nature">
        <title>Pan genome of the phytoplankton Emiliania underpins its global distribution.</title>
        <authorList>
            <person name="Read B.A."/>
            <person name="Kegel J."/>
            <person name="Klute M.J."/>
            <person name="Kuo A."/>
            <person name="Lefebvre S.C."/>
            <person name="Maumus F."/>
            <person name="Mayer C."/>
            <person name="Miller J."/>
            <person name="Monier A."/>
            <person name="Salamov A."/>
            <person name="Young J."/>
            <person name="Aguilar M."/>
            <person name="Claverie J.M."/>
            <person name="Frickenhaus S."/>
            <person name="Gonzalez K."/>
            <person name="Herman E.K."/>
            <person name="Lin Y.C."/>
            <person name="Napier J."/>
            <person name="Ogata H."/>
            <person name="Sarno A.F."/>
            <person name="Shmutz J."/>
            <person name="Schroeder D."/>
            <person name="de Vargas C."/>
            <person name="Verret F."/>
            <person name="von Dassow P."/>
            <person name="Valentin K."/>
            <person name="Van de Peer Y."/>
            <person name="Wheeler G."/>
            <person name="Dacks J.B."/>
            <person name="Delwiche C.F."/>
            <person name="Dyhrman S.T."/>
            <person name="Glockner G."/>
            <person name="John U."/>
            <person name="Richards T."/>
            <person name="Worden A.Z."/>
            <person name="Zhang X."/>
            <person name="Grigoriev I.V."/>
            <person name="Allen A.E."/>
            <person name="Bidle K."/>
            <person name="Borodovsky M."/>
            <person name="Bowler C."/>
            <person name="Brownlee C."/>
            <person name="Cock J.M."/>
            <person name="Elias M."/>
            <person name="Gladyshev V.N."/>
            <person name="Groth M."/>
            <person name="Guda C."/>
            <person name="Hadaegh A."/>
            <person name="Iglesias-Rodriguez M.D."/>
            <person name="Jenkins J."/>
            <person name="Jones B.M."/>
            <person name="Lawson T."/>
            <person name="Leese F."/>
            <person name="Lindquist E."/>
            <person name="Lobanov A."/>
            <person name="Lomsadze A."/>
            <person name="Malik S.B."/>
            <person name="Marsh M.E."/>
            <person name="Mackinder L."/>
            <person name="Mock T."/>
            <person name="Mueller-Roeber B."/>
            <person name="Pagarete A."/>
            <person name="Parker M."/>
            <person name="Probert I."/>
            <person name="Quesneville H."/>
            <person name="Raines C."/>
            <person name="Rensing S.A."/>
            <person name="Riano-Pachon D.M."/>
            <person name="Richier S."/>
            <person name="Rokitta S."/>
            <person name="Shiraiwa Y."/>
            <person name="Soanes D.M."/>
            <person name="van der Giezen M."/>
            <person name="Wahlund T.M."/>
            <person name="Williams B."/>
            <person name="Wilson W."/>
            <person name="Wolfe G."/>
            <person name="Wurch L.L."/>
        </authorList>
    </citation>
    <scope>NUCLEOTIDE SEQUENCE</scope>
</reference>
<dbReference type="PaxDb" id="2903-EOD16469"/>